<dbReference type="RefSeq" id="WP_346789839.1">
    <property type="nucleotide sequence ID" value="NZ_JAYFSJ010000013.1"/>
</dbReference>
<dbReference type="SUPFAM" id="SSF69635">
    <property type="entry name" value="Type III secretory system chaperone-like"/>
    <property type="match status" value="1"/>
</dbReference>
<dbReference type="CDD" id="cd17019">
    <property type="entry name" value="T3SC_IA_ShcA-like"/>
    <property type="match status" value="1"/>
</dbReference>
<accession>A0ABV0CND1</accession>
<protein>
    <submittedName>
        <fullName evidence="1">Type III secretion system chaperone</fullName>
    </submittedName>
</protein>
<keyword evidence="2" id="KW-1185">Reference proteome</keyword>
<evidence type="ECO:0000313" key="2">
    <source>
        <dbReference type="Proteomes" id="UP001405405"/>
    </source>
</evidence>
<comment type="caution">
    <text evidence="1">The sequence shown here is derived from an EMBL/GenBank/DDBJ whole genome shotgun (WGS) entry which is preliminary data.</text>
</comment>
<organism evidence="1 2">
    <name type="scientific">Chromobacterium indicum</name>
    <dbReference type="NCBI Taxonomy" id="3110228"/>
    <lineage>
        <taxon>Bacteria</taxon>
        <taxon>Pseudomonadati</taxon>
        <taxon>Pseudomonadota</taxon>
        <taxon>Betaproteobacteria</taxon>
        <taxon>Neisseriales</taxon>
        <taxon>Chromobacteriaceae</taxon>
        <taxon>Chromobacterium</taxon>
    </lineage>
</organism>
<dbReference type="InterPro" id="IPR010261">
    <property type="entry name" value="Tir_chaperone"/>
</dbReference>
<name>A0ABV0CND1_9NEIS</name>
<gene>
    <name evidence="1" type="ORF">VA599_17785</name>
</gene>
<dbReference type="Pfam" id="PF05932">
    <property type="entry name" value="CesT"/>
    <property type="match status" value="1"/>
</dbReference>
<reference evidence="1 2" key="1">
    <citation type="submission" date="2023-12" db="EMBL/GenBank/DDBJ databases">
        <title>Chromobacterium sp. strain TRC.1.1.SA producing antimicrobial pigment.</title>
        <authorList>
            <person name="Verma N."/>
            <person name="Choksket S."/>
            <person name="Pinnaka A.K."/>
            <person name="Korpole S."/>
        </authorList>
    </citation>
    <scope>NUCLEOTIDE SEQUENCE [LARGE SCALE GENOMIC DNA]</scope>
    <source>
        <strain evidence="1 2">TRC1.1.SA</strain>
    </source>
</reference>
<dbReference type="Proteomes" id="UP001405405">
    <property type="component" value="Unassembled WGS sequence"/>
</dbReference>
<proteinExistence type="predicted"/>
<evidence type="ECO:0000313" key="1">
    <source>
        <dbReference type="EMBL" id="MEN7432601.1"/>
    </source>
</evidence>
<sequence length="144" mass="16047">MQTQYLLEQFAAGIGIPGARFDHDGLCQLTIDGDFDVAIRQDSDDTLTLIGVVARDLPHDLSPAIQAELLADALNPLKGQAPGLGIEAQTRSLLLYWTLEVARSSLTDFHDRFSLFIESMRDWRMRLSRHGDDQPQPSPHHNLA</sequence>
<dbReference type="EMBL" id="JAYFSJ010000013">
    <property type="protein sequence ID" value="MEN7432601.1"/>
    <property type="molecule type" value="Genomic_DNA"/>
</dbReference>
<dbReference type="Gene3D" id="3.30.1460.10">
    <property type="match status" value="1"/>
</dbReference>